<dbReference type="InterPro" id="IPR045758">
    <property type="entry name" value="AdeT1/2"/>
</dbReference>
<dbReference type="InterPro" id="IPR038404">
    <property type="entry name" value="TRAP_DctP_sf"/>
</dbReference>
<proteinExistence type="predicted"/>
<dbReference type="AlphaFoldDB" id="A0A2V1GWV6"/>
<reference evidence="1 2" key="1">
    <citation type="submission" date="2018-04" db="EMBL/GenBank/DDBJ databases">
        <title>Thalassorhabdus spongiae gen. nov., sp. nov., isolated from a marine sponge in South-West Iceland.</title>
        <authorList>
            <person name="Knobloch S."/>
            <person name="Daussin A."/>
            <person name="Johannsson R."/>
            <person name="Marteinsson V.T."/>
        </authorList>
    </citation>
    <scope>NUCLEOTIDE SEQUENCE [LARGE SCALE GENOMIC DNA]</scope>
    <source>
        <strain evidence="1 2">Hp12</strain>
    </source>
</reference>
<accession>A0A2V1GWV6</accession>
<dbReference type="Gene3D" id="3.40.190.170">
    <property type="entry name" value="Bacterial extracellular solute-binding protein, family 7"/>
    <property type="match status" value="1"/>
</dbReference>
<gene>
    <name evidence="1" type="ORF">DC094_10155</name>
</gene>
<evidence type="ECO:0000313" key="1">
    <source>
        <dbReference type="EMBL" id="PVZ69804.1"/>
    </source>
</evidence>
<dbReference type="EMBL" id="QDDL01000003">
    <property type="protein sequence ID" value="PVZ69804.1"/>
    <property type="molecule type" value="Genomic_DNA"/>
</dbReference>
<evidence type="ECO:0008006" key="3">
    <source>
        <dbReference type="Google" id="ProtNLM"/>
    </source>
</evidence>
<sequence>MIFSSQILAADTANNSLTSQQPVKRSLCVFDVVGANGDIFNMMKDYRLDVLQWGVDLQLKAYTDERVASDDFKTGQCDSVLMTGTRARAYNHFTGTLEALGAIPSYQELKLILNTLLSPRAAKLMVQDDYEVVGIMPAGGVYLFVRDRKNDNLSTMAGKRVATLDYDPASLEMVRQVGASVVSSSTTSFAGKFNNGSVDIAYAPAAAYKPLELYHGIKPNGGVINHVVSQLNLQMLIRKDLFPEGFGKKSRAHTLKQLDMAFEIILKADQEIEEEYWITPPLSSVHKSELLFRKVRTSLKDNGTYNPKALAFMKKVRCKVSPAAAECSQKSD</sequence>
<dbReference type="Proteomes" id="UP000244906">
    <property type="component" value="Unassembled WGS sequence"/>
</dbReference>
<name>A0A2V1GWV6_9GAMM</name>
<comment type="caution">
    <text evidence="1">The sequence shown here is derived from an EMBL/GenBank/DDBJ whole genome shotgun (WGS) entry which is preliminary data.</text>
</comment>
<dbReference type="Pfam" id="PF19582">
    <property type="entry name" value="AdeT1_2"/>
    <property type="match status" value="1"/>
</dbReference>
<organism evidence="1 2">
    <name type="scientific">Pelagibaculum spongiae</name>
    <dbReference type="NCBI Taxonomy" id="2080658"/>
    <lineage>
        <taxon>Bacteria</taxon>
        <taxon>Pseudomonadati</taxon>
        <taxon>Pseudomonadota</taxon>
        <taxon>Gammaproteobacteria</taxon>
        <taxon>Oceanospirillales</taxon>
        <taxon>Pelagibaculum</taxon>
    </lineage>
</organism>
<keyword evidence="2" id="KW-1185">Reference proteome</keyword>
<evidence type="ECO:0000313" key="2">
    <source>
        <dbReference type="Proteomes" id="UP000244906"/>
    </source>
</evidence>
<protein>
    <recommendedName>
        <fullName evidence="3">RND transporter</fullName>
    </recommendedName>
</protein>
<dbReference type="OrthoDB" id="9771186at2"/>